<evidence type="ECO:0000313" key="11">
    <source>
        <dbReference type="EMBL" id="JAI15794.1"/>
    </source>
</evidence>
<keyword evidence="3" id="KW-0007">Acetylation</keyword>
<dbReference type="NCBIfam" id="TIGR00231">
    <property type="entry name" value="small_GTP"/>
    <property type="match status" value="1"/>
</dbReference>
<dbReference type="InterPro" id="IPR024156">
    <property type="entry name" value="Small_GTPase_ARF"/>
</dbReference>
<dbReference type="AlphaFoldDB" id="A0A0K8TN62"/>
<comment type="subcellular location">
    <subcellularLocation>
        <location evidence="1">Golgi apparatus</location>
        <location evidence="1">trans-Golgi network</location>
    </subcellularLocation>
</comment>
<evidence type="ECO:0000256" key="9">
    <source>
        <dbReference type="PIRSR" id="PIRSR606689-1"/>
    </source>
</evidence>
<reference evidence="11" key="1">
    <citation type="journal article" date="2015" name="Insect Biochem. Mol. Biol.">
        <title>An insight into the sialome of the horse fly, Tabanus bromius.</title>
        <authorList>
            <person name="Ribeiro J.M."/>
            <person name="Kazimirova M."/>
            <person name="Takac P."/>
            <person name="Andersen J.F."/>
            <person name="Francischetti I.M."/>
        </authorList>
    </citation>
    <scope>NUCLEOTIDE SEQUENCE</scope>
</reference>
<comment type="function">
    <text evidence="6">Trans-Golgi-associated GTPase that regulates protein sorting. Controls the targeting of ARL1 and its effector to the trans-Golgi. Required for the lipidation of chylomicrons in the intestine and required for VLDL lipidation in the liver.</text>
</comment>
<comment type="subunit">
    <text evidence="7">Interacts with SYS1.</text>
</comment>
<organism evidence="11">
    <name type="scientific">Tabanus bromius</name>
    <name type="common">Band-eyed brown horse fly</name>
    <dbReference type="NCBI Taxonomy" id="304241"/>
    <lineage>
        <taxon>Eukaryota</taxon>
        <taxon>Metazoa</taxon>
        <taxon>Ecdysozoa</taxon>
        <taxon>Arthropoda</taxon>
        <taxon>Hexapoda</taxon>
        <taxon>Insecta</taxon>
        <taxon>Pterygota</taxon>
        <taxon>Neoptera</taxon>
        <taxon>Endopterygota</taxon>
        <taxon>Diptera</taxon>
        <taxon>Brachycera</taxon>
        <taxon>Tabanomorpha</taxon>
        <taxon>Tabanoidea</taxon>
        <taxon>Tabanidae</taxon>
        <taxon>Tabanus</taxon>
    </lineage>
</organism>
<sequence length="200" mass="22687">MYTLVNGFYKYLTKKEEYCVLILGLDNAGKTTYLEAAKTKFNKNYKGMNPAKITTTVGLNIGQIDIHGVTLVFWDLGGQQELQSLWDKYYQESHGIIYIIDSNDRDRMEDSKKVFDNMIRSDHLSGVPLLLLANKQDLPDVMGVREIKPVFQQAGVMIGRRDCLVMPVSALTGEGVDEGIRWLVDAIKRNSIVRPPREND</sequence>
<dbReference type="PANTHER" id="PTHR45909:SF1">
    <property type="entry name" value="ADP-RIBOSYLATION FACTOR-RELATED PROTEIN 1"/>
    <property type="match status" value="1"/>
</dbReference>
<dbReference type="SMART" id="SM00178">
    <property type="entry name" value="SAR"/>
    <property type="match status" value="1"/>
</dbReference>
<dbReference type="PROSITE" id="PS51417">
    <property type="entry name" value="ARF"/>
    <property type="match status" value="1"/>
</dbReference>
<evidence type="ECO:0000256" key="6">
    <source>
        <dbReference type="ARBA" id="ARBA00037377"/>
    </source>
</evidence>
<name>A0A0K8TN62_TABBR</name>
<evidence type="ECO:0000256" key="5">
    <source>
        <dbReference type="ARBA" id="ARBA00023134"/>
    </source>
</evidence>
<keyword evidence="5 9" id="KW-0342">GTP-binding</keyword>
<dbReference type="GO" id="GO:0034067">
    <property type="term" value="P:protein localization to Golgi apparatus"/>
    <property type="evidence" value="ECO:0007669"/>
    <property type="project" value="TreeGrafter"/>
</dbReference>
<keyword evidence="4" id="KW-0333">Golgi apparatus</keyword>
<accession>A0A0K8TN62</accession>
<feature type="binding site" evidence="10">
    <location>
        <position position="56"/>
    </location>
    <ligand>
        <name>Mg(2+)</name>
        <dbReference type="ChEBI" id="CHEBI:18420"/>
    </ligand>
</feature>
<feature type="binding site" evidence="9">
    <location>
        <position position="78"/>
    </location>
    <ligand>
        <name>GTP</name>
        <dbReference type="ChEBI" id="CHEBI:37565"/>
    </ligand>
</feature>
<feature type="binding site" evidence="9">
    <location>
        <begin position="24"/>
        <end position="31"/>
    </location>
    <ligand>
        <name>GTP</name>
        <dbReference type="ChEBI" id="CHEBI:37565"/>
    </ligand>
</feature>
<dbReference type="GO" id="GO:0005525">
    <property type="term" value="F:GTP binding"/>
    <property type="evidence" value="ECO:0007669"/>
    <property type="project" value="UniProtKB-KW"/>
</dbReference>
<keyword evidence="10" id="KW-0460">Magnesium</keyword>
<dbReference type="Gene3D" id="3.40.50.300">
    <property type="entry name" value="P-loop containing nucleotide triphosphate hydrolases"/>
    <property type="match status" value="1"/>
</dbReference>
<dbReference type="PANTHER" id="PTHR45909">
    <property type="entry name" value="ADP-RIBOSYLATION FACTOR-RELATED PROTEIN 1"/>
    <property type="match status" value="1"/>
</dbReference>
<dbReference type="EMBL" id="GDAI01001809">
    <property type="protein sequence ID" value="JAI15794.1"/>
    <property type="molecule type" value="mRNA"/>
</dbReference>
<dbReference type="GO" id="GO:0003924">
    <property type="term" value="F:GTPase activity"/>
    <property type="evidence" value="ECO:0007669"/>
    <property type="project" value="InterPro"/>
</dbReference>
<evidence type="ECO:0000256" key="1">
    <source>
        <dbReference type="ARBA" id="ARBA00004601"/>
    </source>
</evidence>
<dbReference type="InterPro" id="IPR006689">
    <property type="entry name" value="Small_GTPase_ARF/SAR"/>
</dbReference>
<keyword evidence="2 9" id="KW-0547">Nucleotide-binding</keyword>
<dbReference type="GO" id="GO:0048731">
    <property type="term" value="P:system development"/>
    <property type="evidence" value="ECO:0007669"/>
    <property type="project" value="UniProtKB-ARBA"/>
</dbReference>
<dbReference type="SUPFAM" id="SSF52540">
    <property type="entry name" value="P-loop containing nucleoside triphosphate hydrolases"/>
    <property type="match status" value="1"/>
</dbReference>
<dbReference type="GO" id="GO:0005794">
    <property type="term" value="C:Golgi apparatus"/>
    <property type="evidence" value="ECO:0007669"/>
    <property type="project" value="UniProtKB-SubCell"/>
</dbReference>
<evidence type="ECO:0000256" key="10">
    <source>
        <dbReference type="PIRSR" id="PIRSR606689-2"/>
    </source>
</evidence>
<evidence type="ECO:0000256" key="7">
    <source>
        <dbReference type="ARBA" id="ARBA00038765"/>
    </source>
</evidence>
<evidence type="ECO:0000256" key="2">
    <source>
        <dbReference type="ARBA" id="ARBA00022741"/>
    </source>
</evidence>
<feature type="binding site" evidence="10">
    <location>
        <position position="31"/>
    </location>
    <ligand>
        <name>Mg(2+)</name>
        <dbReference type="ChEBI" id="CHEBI:18420"/>
    </ligand>
</feature>
<dbReference type="FunFam" id="3.40.50.300:FF:000509">
    <property type="entry name" value="ADP-ribosylation factor-related protein 1"/>
    <property type="match status" value="1"/>
</dbReference>
<dbReference type="GO" id="GO:0006886">
    <property type="term" value="P:intracellular protein transport"/>
    <property type="evidence" value="ECO:0007669"/>
    <property type="project" value="TreeGrafter"/>
</dbReference>
<dbReference type="InterPro" id="IPR027417">
    <property type="entry name" value="P-loop_NTPase"/>
</dbReference>
<proteinExistence type="evidence at transcript level"/>
<evidence type="ECO:0000256" key="8">
    <source>
        <dbReference type="ARBA" id="ARBA00039478"/>
    </source>
</evidence>
<feature type="binding site" evidence="9">
    <location>
        <begin position="134"/>
        <end position="137"/>
    </location>
    <ligand>
        <name>GTP</name>
        <dbReference type="ChEBI" id="CHEBI:37565"/>
    </ligand>
</feature>
<dbReference type="SMART" id="SM00177">
    <property type="entry name" value="ARF"/>
    <property type="match status" value="1"/>
</dbReference>
<dbReference type="GO" id="GO:0043001">
    <property type="term" value="P:Golgi to plasma membrane protein transport"/>
    <property type="evidence" value="ECO:0007669"/>
    <property type="project" value="TreeGrafter"/>
</dbReference>
<dbReference type="CDD" id="cd04160">
    <property type="entry name" value="Arfrp1"/>
    <property type="match status" value="1"/>
</dbReference>
<dbReference type="PRINTS" id="PR00449">
    <property type="entry name" value="RASTRNSFRMNG"/>
</dbReference>
<dbReference type="InterPro" id="IPR005225">
    <property type="entry name" value="Small_GTP-bd"/>
</dbReference>
<dbReference type="GO" id="GO:0016020">
    <property type="term" value="C:membrane"/>
    <property type="evidence" value="ECO:0007669"/>
    <property type="project" value="UniProtKB-ARBA"/>
</dbReference>
<dbReference type="Pfam" id="PF00025">
    <property type="entry name" value="Arf"/>
    <property type="match status" value="1"/>
</dbReference>
<dbReference type="SMART" id="SM00175">
    <property type="entry name" value="RAB"/>
    <property type="match status" value="1"/>
</dbReference>
<keyword evidence="10" id="KW-0479">Metal-binding</keyword>
<protein>
    <recommendedName>
        <fullName evidence="8">ADP-ribosylation factor-related protein 1</fullName>
    </recommendedName>
</protein>
<evidence type="ECO:0000256" key="3">
    <source>
        <dbReference type="ARBA" id="ARBA00022990"/>
    </source>
</evidence>
<dbReference type="GO" id="GO:0046872">
    <property type="term" value="F:metal ion binding"/>
    <property type="evidence" value="ECO:0007669"/>
    <property type="project" value="UniProtKB-KW"/>
</dbReference>
<evidence type="ECO:0000256" key="4">
    <source>
        <dbReference type="ARBA" id="ARBA00023034"/>
    </source>
</evidence>